<sequence>MIRREPNEQLAAVIAEAGCTYEVLAKQVRVVAAEAGEALHTSRSAVFSWVNGGIPTGRTRSYVAEALSRLAKRKVTVGEIALGSDEMPEPMSADPLAAAADLGRFAMLHRRDFLTTTFAAAAVGLPVSYDHGAVAVTLRAATGDGVVGTGEVSSIRQLTETFRSADDRLGGGHGLTAVTAYFTDTVIPLLSRRFPTEQVRLDAYGAAATLACLAGWKHHDLGREGAAQRFYLLGYQLACESDPAGHPAWMMRALTHQALDLRQSRHCVDLAEAALSRARGKVDGSTEALLLVTAARAYGAGGEGAKAASALLSAEDAMLGTDDAVPSYAAASGPVAATVASHTAKTLTELRDHRAAERYYRLALRDRVPETYQRVHALTMANLAKSVAAQRRHEEALSLWNRSLDFMAGVASDRNRKEITTMRSMMVGYRKRGIPGAGEVDQRAADMLRAMA</sequence>
<evidence type="ECO:0000313" key="1">
    <source>
        <dbReference type="EMBL" id="TWF98993.1"/>
    </source>
</evidence>
<organism evidence="1 2">
    <name type="scientific">Kitasatospora viridis</name>
    <dbReference type="NCBI Taxonomy" id="281105"/>
    <lineage>
        <taxon>Bacteria</taxon>
        <taxon>Bacillati</taxon>
        <taxon>Actinomycetota</taxon>
        <taxon>Actinomycetes</taxon>
        <taxon>Kitasatosporales</taxon>
        <taxon>Streptomycetaceae</taxon>
        <taxon>Kitasatospora</taxon>
    </lineage>
</organism>
<dbReference type="SUPFAM" id="SSF48452">
    <property type="entry name" value="TPR-like"/>
    <property type="match status" value="1"/>
</dbReference>
<dbReference type="Proteomes" id="UP000317940">
    <property type="component" value="Unassembled WGS sequence"/>
</dbReference>
<evidence type="ECO:0000313" key="2">
    <source>
        <dbReference type="Proteomes" id="UP000317940"/>
    </source>
</evidence>
<keyword evidence="2" id="KW-1185">Reference proteome</keyword>
<reference evidence="1 2" key="1">
    <citation type="submission" date="2019-06" db="EMBL/GenBank/DDBJ databases">
        <title>Sequencing the genomes of 1000 actinobacteria strains.</title>
        <authorList>
            <person name="Klenk H.-P."/>
        </authorList>
    </citation>
    <scope>NUCLEOTIDE SEQUENCE [LARGE SCALE GENOMIC DNA]</scope>
    <source>
        <strain evidence="1 2">DSM 44826</strain>
    </source>
</reference>
<dbReference type="EMBL" id="VIWT01000001">
    <property type="protein sequence ID" value="TWF98993.1"/>
    <property type="molecule type" value="Genomic_DNA"/>
</dbReference>
<comment type="caution">
    <text evidence="1">The sequence shown here is derived from an EMBL/GenBank/DDBJ whole genome shotgun (WGS) entry which is preliminary data.</text>
</comment>
<proteinExistence type="predicted"/>
<gene>
    <name evidence="1" type="ORF">FHX73_112825</name>
</gene>
<evidence type="ECO:0008006" key="3">
    <source>
        <dbReference type="Google" id="ProtNLM"/>
    </source>
</evidence>
<dbReference type="Gene3D" id="1.25.40.10">
    <property type="entry name" value="Tetratricopeptide repeat domain"/>
    <property type="match status" value="1"/>
</dbReference>
<name>A0A561UI04_9ACTN</name>
<dbReference type="InterPro" id="IPR011990">
    <property type="entry name" value="TPR-like_helical_dom_sf"/>
</dbReference>
<dbReference type="AlphaFoldDB" id="A0A561UI04"/>
<accession>A0A561UI04</accession>
<protein>
    <recommendedName>
        <fullName evidence="3">Tetratricopeptide repeat protein</fullName>
    </recommendedName>
</protein>